<gene>
    <name evidence="2" type="ORF">AWB77_04286</name>
</gene>
<proteinExistence type="predicted"/>
<organism evidence="2 3">
    <name type="scientific">Caballeronia fortuita</name>
    <dbReference type="NCBI Taxonomy" id="1777138"/>
    <lineage>
        <taxon>Bacteria</taxon>
        <taxon>Pseudomonadati</taxon>
        <taxon>Pseudomonadota</taxon>
        <taxon>Betaproteobacteria</taxon>
        <taxon>Burkholderiales</taxon>
        <taxon>Burkholderiaceae</taxon>
        <taxon>Caballeronia</taxon>
    </lineage>
</organism>
<dbReference type="AlphaFoldDB" id="A0A158CNL5"/>
<evidence type="ECO:0000313" key="2">
    <source>
        <dbReference type="EMBL" id="SAK83446.1"/>
    </source>
</evidence>
<feature type="region of interest" description="Disordered" evidence="1">
    <location>
        <begin position="1"/>
        <end position="36"/>
    </location>
</feature>
<accession>A0A158CNL5</accession>
<name>A0A158CNL5_9BURK</name>
<keyword evidence="3" id="KW-1185">Reference proteome</keyword>
<evidence type="ECO:0000256" key="1">
    <source>
        <dbReference type="SAM" id="MobiDB-lite"/>
    </source>
</evidence>
<reference evidence="2" key="1">
    <citation type="submission" date="2016-01" db="EMBL/GenBank/DDBJ databases">
        <authorList>
            <person name="Peeters C."/>
        </authorList>
    </citation>
    <scope>NUCLEOTIDE SEQUENCE</scope>
    <source>
        <strain evidence="2">LMG 29320</strain>
    </source>
</reference>
<evidence type="ECO:0000313" key="3">
    <source>
        <dbReference type="Proteomes" id="UP000054903"/>
    </source>
</evidence>
<protein>
    <submittedName>
        <fullName evidence="2">Uncharacterized protein</fullName>
    </submittedName>
</protein>
<dbReference type="Proteomes" id="UP000054903">
    <property type="component" value="Unassembled WGS sequence"/>
</dbReference>
<comment type="caution">
    <text evidence="2">The sequence shown here is derived from an EMBL/GenBank/DDBJ whole genome shotgun (WGS) entry which is preliminary data.</text>
</comment>
<sequence>MSKAHDAKKAEKKVATKTPKEKKEAKKLKKEASKRQ</sequence>
<dbReference type="EMBL" id="FCNX02000011">
    <property type="protein sequence ID" value="SAK83446.1"/>
    <property type="molecule type" value="Genomic_DNA"/>
</dbReference>